<sequence length="145" mass="15392">MPRARIRSALVAVACAGALTASLSGPASAAPGSQYSAKEVGRFLHHFYGKTGPTPWEREHLVSEDLKERAEEAPAGFDLLMCTRNAPKDIDIGPVTTAQSAGVGWATVFLGWGPGQEIAAFTAYVDLDKSRPLKLLDVNCEPPEA</sequence>
<keyword evidence="3" id="KW-1185">Reference proteome</keyword>
<organism evidence="2 3">
    <name type="scientific">Streptodolium elevatio</name>
    <dbReference type="NCBI Taxonomy" id="3157996"/>
    <lineage>
        <taxon>Bacteria</taxon>
        <taxon>Bacillati</taxon>
        <taxon>Actinomycetota</taxon>
        <taxon>Actinomycetes</taxon>
        <taxon>Kitasatosporales</taxon>
        <taxon>Streptomycetaceae</taxon>
        <taxon>Streptodolium</taxon>
    </lineage>
</organism>
<comment type="caution">
    <text evidence="2">The sequence shown here is derived from an EMBL/GenBank/DDBJ whole genome shotgun (WGS) entry which is preliminary data.</text>
</comment>
<reference evidence="2 3" key="1">
    <citation type="submission" date="2024-06" db="EMBL/GenBank/DDBJ databases">
        <title>The Natural Products Discovery Center: Release of the First 8490 Sequenced Strains for Exploring Actinobacteria Biosynthetic Diversity.</title>
        <authorList>
            <person name="Kalkreuter E."/>
            <person name="Kautsar S.A."/>
            <person name="Yang D."/>
            <person name="Bader C.D."/>
            <person name="Teijaro C.N."/>
            <person name="Fluegel L."/>
            <person name="Davis C.M."/>
            <person name="Simpson J.R."/>
            <person name="Lauterbach L."/>
            <person name="Steele A.D."/>
            <person name="Gui C."/>
            <person name="Meng S."/>
            <person name="Li G."/>
            <person name="Viehrig K."/>
            <person name="Ye F."/>
            <person name="Su P."/>
            <person name="Kiefer A.F."/>
            <person name="Nichols A."/>
            <person name="Cepeda A.J."/>
            <person name="Yan W."/>
            <person name="Fan B."/>
            <person name="Jiang Y."/>
            <person name="Adhikari A."/>
            <person name="Zheng C.-J."/>
            <person name="Schuster L."/>
            <person name="Cowan T.M."/>
            <person name="Smanski M.J."/>
            <person name="Chevrette M.G."/>
            <person name="De Carvalho L.P.S."/>
            <person name="Shen B."/>
        </authorList>
    </citation>
    <scope>NUCLEOTIDE SEQUENCE [LARGE SCALE GENOMIC DNA]</scope>
    <source>
        <strain evidence="2 3">NPDC048946</strain>
    </source>
</reference>
<proteinExistence type="predicted"/>
<evidence type="ECO:0000313" key="3">
    <source>
        <dbReference type="Proteomes" id="UP001551482"/>
    </source>
</evidence>
<dbReference type="EMBL" id="JBEZFP010000007">
    <property type="protein sequence ID" value="MEU8132671.1"/>
    <property type="molecule type" value="Genomic_DNA"/>
</dbReference>
<dbReference type="Proteomes" id="UP001551482">
    <property type="component" value="Unassembled WGS sequence"/>
</dbReference>
<dbReference type="RefSeq" id="WP_358348876.1">
    <property type="nucleotide sequence ID" value="NZ_JBEZFP010000007.1"/>
</dbReference>
<accession>A0ABV3DAB1</accession>
<protein>
    <submittedName>
        <fullName evidence="2">Uncharacterized protein</fullName>
    </submittedName>
</protein>
<feature type="signal peptide" evidence="1">
    <location>
        <begin position="1"/>
        <end position="29"/>
    </location>
</feature>
<feature type="chain" id="PRO_5046711209" evidence="1">
    <location>
        <begin position="30"/>
        <end position="145"/>
    </location>
</feature>
<evidence type="ECO:0000256" key="1">
    <source>
        <dbReference type="SAM" id="SignalP"/>
    </source>
</evidence>
<gene>
    <name evidence="2" type="ORF">AB0C36_04095</name>
</gene>
<evidence type="ECO:0000313" key="2">
    <source>
        <dbReference type="EMBL" id="MEU8132671.1"/>
    </source>
</evidence>
<name>A0ABV3DAB1_9ACTN</name>
<keyword evidence="1" id="KW-0732">Signal</keyword>